<dbReference type="Proteomes" id="UP000015042">
    <property type="component" value="Chromosome"/>
</dbReference>
<dbReference type="HOGENOM" id="CLU_3157517_0_0_6"/>
<proteinExistence type="predicted"/>
<organism evidence="1 2">
    <name type="scientific">Salmonella bongori N268-08</name>
    <dbReference type="NCBI Taxonomy" id="1197719"/>
    <lineage>
        <taxon>Bacteria</taxon>
        <taxon>Pseudomonadati</taxon>
        <taxon>Pseudomonadota</taxon>
        <taxon>Gammaproteobacteria</taxon>
        <taxon>Enterobacterales</taxon>
        <taxon>Enterobacteriaceae</taxon>
        <taxon>Salmonella</taxon>
    </lineage>
</organism>
<dbReference type="AlphaFoldDB" id="S5NHL8"/>
<dbReference type="PATRIC" id="fig|1197719.3.peg.2571"/>
<dbReference type="KEGG" id="sbz:A464_2577"/>
<gene>
    <name evidence="1" type="ORF">A464_2577</name>
</gene>
<dbReference type="EMBL" id="CP006608">
    <property type="protein sequence ID" value="AGR59762.1"/>
    <property type="molecule type" value="Genomic_DNA"/>
</dbReference>
<sequence>MLYRIASSVTTVRDENCFTFHFNTWCVAIMPFFPLHRVRYWLNQMFAP</sequence>
<name>S5NHL8_SALBN</name>
<evidence type="ECO:0000313" key="2">
    <source>
        <dbReference type="Proteomes" id="UP000015042"/>
    </source>
</evidence>
<accession>S5NHL8</accession>
<evidence type="ECO:0000313" key="1">
    <source>
        <dbReference type="EMBL" id="AGR59762.1"/>
    </source>
</evidence>
<protein>
    <submittedName>
        <fullName evidence="1">Uncharacterized protein</fullName>
    </submittedName>
</protein>
<reference evidence="1 2" key="1">
    <citation type="submission" date="2013-07" db="EMBL/GenBank/DDBJ databases">
        <title>Genome sequence of Salmonella bongori N268-08 - a rare clinical isolate.</title>
        <authorList>
            <person name="Marti R."/>
            <person name="Hagens S."/>
            <person name="Loessner M.J."/>
            <person name="Klumpp J."/>
        </authorList>
    </citation>
    <scope>NUCLEOTIDE SEQUENCE [LARGE SCALE GENOMIC DNA]</scope>
    <source>
        <strain evidence="1 2">N268-08</strain>
    </source>
</reference>